<dbReference type="Pfam" id="PF04163">
    <property type="entry name" value="Tht1"/>
    <property type="match status" value="1"/>
</dbReference>
<comment type="caution">
    <text evidence="6">The sequence shown here is derived from an EMBL/GenBank/DDBJ whole genome shotgun (WGS) entry which is preliminary data.</text>
</comment>
<keyword evidence="3" id="KW-0378">Hydrolase</keyword>
<evidence type="ECO:0000256" key="1">
    <source>
        <dbReference type="ARBA" id="ARBA00013279"/>
    </source>
</evidence>
<dbReference type="GO" id="GO:0000742">
    <property type="term" value="P:karyogamy involved in conjugation with cellular fusion"/>
    <property type="evidence" value="ECO:0007669"/>
    <property type="project" value="UniProtKB-UniRule"/>
</dbReference>
<keyword evidence="4" id="KW-0256">Endoplasmic reticulum</keyword>
<dbReference type="RefSeq" id="XP_024711574.1">
    <property type="nucleotide sequence ID" value="XM_024860194.1"/>
</dbReference>
<comment type="function">
    <text evidence="4">Required for nuclear membrane fusion during karyogamy.</text>
</comment>
<dbReference type="VEuPathDB" id="FungiDB:C7M61_004880"/>
<evidence type="ECO:0000313" key="7">
    <source>
        <dbReference type="Proteomes" id="UP000241107"/>
    </source>
</evidence>
<dbReference type="GO" id="GO:0006629">
    <property type="term" value="P:lipid metabolic process"/>
    <property type="evidence" value="ECO:0007669"/>
    <property type="project" value="InterPro"/>
</dbReference>
<accession>A0A2P7YFF9</accession>
<dbReference type="GO" id="GO:0031965">
    <property type="term" value="C:nuclear membrane"/>
    <property type="evidence" value="ECO:0007669"/>
    <property type="project" value="UniProtKB-SubCell"/>
</dbReference>
<feature type="domain" description="Fungal lipase-type" evidence="5">
    <location>
        <begin position="476"/>
        <end position="629"/>
    </location>
</feature>
<keyword evidence="4" id="KW-0415">Karyogamy</keyword>
<protein>
    <recommendedName>
        <fullName evidence="1">triacylglycerol lipase</fullName>
        <ecNumber evidence="1">3.1.1.3</ecNumber>
    </recommendedName>
</protein>
<dbReference type="SUPFAM" id="SSF53474">
    <property type="entry name" value="alpha/beta-Hydrolases"/>
    <property type="match status" value="1"/>
</dbReference>
<dbReference type="InterPro" id="IPR007292">
    <property type="entry name" value="Nuclear_fusion_Kar5"/>
</dbReference>
<evidence type="ECO:0000256" key="4">
    <source>
        <dbReference type="RuleBase" id="RU368082"/>
    </source>
</evidence>
<evidence type="ECO:0000256" key="2">
    <source>
        <dbReference type="ARBA" id="ARBA00022729"/>
    </source>
</evidence>
<proteinExistence type="inferred from homology"/>
<dbReference type="EMBL" id="PYFQ01000019">
    <property type="protein sequence ID" value="PSK34688.1"/>
    <property type="molecule type" value="Genomic_DNA"/>
</dbReference>
<evidence type="ECO:0000259" key="5">
    <source>
        <dbReference type="Pfam" id="PF01764"/>
    </source>
</evidence>
<dbReference type="Proteomes" id="UP000241107">
    <property type="component" value="Unassembled WGS sequence"/>
</dbReference>
<gene>
    <name evidence="6" type="ORF">C7M61_004880</name>
</gene>
<keyword evidence="2 4" id="KW-0732">Signal</keyword>
<evidence type="ECO:0000313" key="6">
    <source>
        <dbReference type="EMBL" id="PSK34688.1"/>
    </source>
</evidence>
<keyword evidence="7" id="KW-1185">Reference proteome</keyword>
<reference evidence="6 7" key="1">
    <citation type="submission" date="2018-03" db="EMBL/GenBank/DDBJ databases">
        <title>Candida pseudohaemulonii genome assembly and annotation.</title>
        <authorList>
            <person name="Munoz J.F."/>
            <person name="Gade L.G."/>
            <person name="Chow N.A."/>
            <person name="Litvintseva A.P."/>
            <person name="Loparev V.N."/>
            <person name="Cuomo C.A."/>
        </authorList>
    </citation>
    <scope>NUCLEOTIDE SEQUENCE [LARGE SCALE GENOMIC DNA]</scope>
    <source>
        <strain evidence="6 7">B12108</strain>
    </source>
</reference>
<dbReference type="InterPro" id="IPR029058">
    <property type="entry name" value="AB_hydrolase_fold"/>
</dbReference>
<dbReference type="GO" id="GO:0005789">
    <property type="term" value="C:endoplasmic reticulum membrane"/>
    <property type="evidence" value="ECO:0007669"/>
    <property type="project" value="UniProtKB-SubCell"/>
</dbReference>
<evidence type="ECO:0000256" key="3">
    <source>
        <dbReference type="ARBA" id="ARBA00022801"/>
    </source>
</evidence>
<comment type="similarity">
    <text evidence="4">Belongs to the KAR5 family.</text>
</comment>
<dbReference type="OrthoDB" id="438440at2759"/>
<dbReference type="GO" id="GO:0048288">
    <property type="term" value="P:nuclear membrane fusion involved in karyogamy"/>
    <property type="evidence" value="ECO:0007669"/>
    <property type="project" value="UniProtKB-UniRule"/>
</dbReference>
<sequence>MLVLFFFFNFAIAGIFMEYETPEQLTTEVILSQCAHRALEDVIEECASGGVEGLSPNLRKRLAVMLSICEFQDAGVDYPDSCKLLQLDTDFHQCVQDLRKTSQFWTTYLGNYRKIKSICHEEAMPFFKEHVLNLFNNITRDYAAFYEASYERTRDVEEYQKEVYSYFETMFEEFKLMIAKVSRERQEWENDAAVFKEGMLNLFDEIQEHAETTANGTYAELNSMSEKASSLLEVAQAQHDQEAEMFAEVSMRWADLQKAVFNDMYEIVSTVRSLKDLINDVESRELGLHGLLDSNLQLSTELNHRIRGTEFDMEQYFELQGARMLLMIDEAMNTLNSHFEDSISQIEDRHLALKQNIEEIDGLMVSLKLQLEGHFSDLHGQIQSMIVEFKSSNPIIHRNMFTYAHLIDISYCIDKFHKIDDPFDCALDCSKRFPNMTLVHQWYFDDAVCGYIATTYSDIFNYEEPSISLKRKKTIVVSLRGTRSLNDVLADIRVDMVPYHNLHKHLPYCGEKCKIHEGFAAYYENTLQAIHKKLKTELSSASNEDYELVIVGHSMGGSVALLLALHFLDLGFDKLSLVTMGQPLVGNSDFTTWADYVLGSYLPVNHGSYDRKFLRVIHKGDLVTQVPSTSSNFLDEFTQFQNQIYVNVTGSETHPSNSEVVNCFSGTNPHCIADDFGRPNIGSIIFRNYYEAHNTYFRKIGLCGLRMHDHLPFGII</sequence>
<dbReference type="EC" id="3.1.1.3" evidence="1"/>
<dbReference type="InterPro" id="IPR051299">
    <property type="entry name" value="AB_hydrolase_lip/est"/>
</dbReference>
<dbReference type="GeneID" id="36568267"/>
<dbReference type="PANTHER" id="PTHR46640:SF1">
    <property type="entry name" value="FUNGAL LIPASE-LIKE DOMAIN-CONTAINING PROTEIN-RELATED"/>
    <property type="match status" value="1"/>
</dbReference>
<dbReference type="Pfam" id="PF01764">
    <property type="entry name" value="Lipase_3"/>
    <property type="match status" value="1"/>
</dbReference>
<dbReference type="STRING" id="418784.A0A2P7YFF9"/>
<organism evidence="6 7">
    <name type="scientific">Candidozyma pseudohaemuli</name>
    <dbReference type="NCBI Taxonomy" id="418784"/>
    <lineage>
        <taxon>Eukaryota</taxon>
        <taxon>Fungi</taxon>
        <taxon>Dikarya</taxon>
        <taxon>Ascomycota</taxon>
        <taxon>Saccharomycotina</taxon>
        <taxon>Pichiomycetes</taxon>
        <taxon>Metschnikowiaceae</taxon>
        <taxon>Candidozyma</taxon>
    </lineage>
</organism>
<dbReference type="InterPro" id="IPR002921">
    <property type="entry name" value="Fungal_lipase-type"/>
</dbReference>
<name>A0A2P7YFF9_9ASCO</name>
<dbReference type="GO" id="GO:0004806">
    <property type="term" value="F:triacylglycerol lipase activity"/>
    <property type="evidence" value="ECO:0007669"/>
    <property type="project" value="UniProtKB-EC"/>
</dbReference>
<keyword evidence="4" id="KW-0539">Nucleus</keyword>
<dbReference type="PANTHER" id="PTHR46640">
    <property type="entry name" value="TRIACYLGLYCEROL LIPASE, PUTATIVE (AFU_ORTHOLOGUE AFUA_6G06510)-RELATED"/>
    <property type="match status" value="1"/>
</dbReference>
<dbReference type="AlphaFoldDB" id="A0A2P7YFF9"/>
<comment type="subcellular location">
    <subcellularLocation>
        <location evidence="4">Endoplasmic reticulum membrane</location>
    </subcellularLocation>
    <subcellularLocation>
        <location evidence="4">Nucleus membrane</location>
    </subcellularLocation>
</comment>
<dbReference type="CDD" id="cd00519">
    <property type="entry name" value="Lipase_3"/>
    <property type="match status" value="1"/>
</dbReference>
<dbReference type="Gene3D" id="3.40.50.1820">
    <property type="entry name" value="alpha/beta hydrolase"/>
    <property type="match status" value="1"/>
</dbReference>